<dbReference type="InterPro" id="IPR049734">
    <property type="entry name" value="NudC-like_C"/>
</dbReference>
<dbReference type="PANTHER" id="PTHR42904:SF6">
    <property type="entry name" value="NAD-CAPPED RNA HYDROLASE NUDT12"/>
    <property type="match status" value="1"/>
</dbReference>
<evidence type="ECO:0000256" key="6">
    <source>
        <dbReference type="ARBA" id="ARBA00022801"/>
    </source>
</evidence>
<proteinExistence type="inferred from homology"/>
<evidence type="ECO:0000313" key="11">
    <source>
        <dbReference type="EMBL" id="AIT60471.1"/>
    </source>
</evidence>
<dbReference type="InterPro" id="IPR015797">
    <property type="entry name" value="NUDIX_hydrolase-like_dom_sf"/>
</dbReference>
<name>A0A097IEA9_9CORY</name>
<keyword evidence="8" id="KW-0520">NAD</keyword>
<dbReference type="SUPFAM" id="SSF55811">
    <property type="entry name" value="Nudix"/>
    <property type="match status" value="1"/>
</dbReference>
<dbReference type="Proteomes" id="UP000029914">
    <property type="component" value="Chromosome"/>
</dbReference>
<dbReference type="CDD" id="cd03429">
    <property type="entry name" value="NUDIX_NADH_pyrophosphatase_Nudt13"/>
    <property type="match status" value="1"/>
</dbReference>
<dbReference type="GO" id="GO:0019677">
    <property type="term" value="P:NAD+ catabolic process"/>
    <property type="evidence" value="ECO:0007669"/>
    <property type="project" value="TreeGrafter"/>
</dbReference>
<dbReference type="STRING" id="558173.CDOO_03780"/>
<dbReference type="InterPro" id="IPR000086">
    <property type="entry name" value="NUDIX_hydrolase_dom"/>
</dbReference>
<dbReference type="InterPro" id="IPR050241">
    <property type="entry name" value="NAD-cap_RNA_hydrolase_NudC"/>
</dbReference>
<evidence type="ECO:0000259" key="10">
    <source>
        <dbReference type="PROSITE" id="PS51462"/>
    </source>
</evidence>
<dbReference type="EC" id="3.6.1.22" evidence="4"/>
<keyword evidence="7" id="KW-0460">Magnesium</keyword>
<dbReference type="PANTHER" id="PTHR42904">
    <property type="entry name" value="NUDIX HYDROLASE, NUDC SUBFAMILY"/>
    <property type="match status" value="1"/>
</dbReference>
<evidence type="ECO:0000256" key="7">
    <source>
        <dbReference type="ARBA" id="ARBA00022842"/>
    </source>
</evidence>
<comment type="catalytic activity">
    <reaction evidence="9">
        <text>a 5'-end NAD(+)-phospho-ribonucleoside in mRNA + H2O = a 5'-end phospho-adenosine-phospho-ribonucleoside in mRNA + beta-nicotinamide D-ribonucleotide + 2 H(+)</text>
        <dbReference type="Rhea" id="RHEA:60876"/>
        <dbReference type="Rhea" id="RHEA-COMP:15698"/>
        <dbReference type="Rhea" id="RHEA-COMP:15719"/>
        <dbReference type="ChEBI" id="CHEBI:14649"/>
        <dbReference type="ChEBI" id="CHEBI:15377"/>
        <dbReference type="ChEBI" id="CHEBI:15378"/>
        <dbReference type="ChEBI" id="CHEBI:144029"/>
        <dbReference type="ChEBI" id="CHEBI:144051"/>
    </reaction>
    <physiologicalReaction direction="left-to-right" evidence="9">
        <dbReference type="Rhea" id="RHEA:60877"/>
    </physiologicalReaction>
</comment>
<evidence type="ECO:0000256" key="5">
    <source>
        <dbReference type="ARBA" id="ARBA00022723"/>
    </source>
</evidence>
<dbReference type="HOGENOM" id="CLU_037162_0_3_11"/>
<evidence type="ECO:0000256" key="2">
    <source>
        <dbReference type="ARBA" id="ARBA00001947"/>
    </source>
</evidence>
<accession>A0A097IEA9</accession>
<gene>
    <name evidence="11" type="ORF">CDOO_03780</name>
</gene>
<dbReference type="GO" id="GO:0046872">
    <property type="term" value="F:metal ion binding"/>
    <property type="evidence" value="ECO:0007669"/>
    <property type="project" value="UniProtKB-KW"/>
</dbReference>
<feature type="domain" description="Nudix hydrolase" evidence="10">
    <location>
        <begin position="113"/>
        <end position="237"/>
    </location>
</feature>
<dbReference type="AlphaFoldDB" id="A0A097IEA9"/>
<dbReference type="GO" id="GO:0005829">
    <property type="term" value="C:cytosol"/>
    <property type="evidence" value="ECO:0007669"/>
    <property type="project" value="TreeGrafter"/>
</dbReference>
<dbReference type="GO" id="GO:0035529">
    <property type="term" value="F:NADH pyrophosphatase activity"/>
    <property type="evidence" value="ECO:0007669"/>
    <property type="project" value="TreeGrafter"/>
</dbReference>
<dbReference type="OrthoDB" id="9791656at2"/>
<dbReference type="Gene3D" id="3.90.79.10">
    <property type="entry name" value="Nucleoside Triphosphate Pyrophosphohydrolase"/>
    <property type="match status" value="1"/>
</dbReference>
<keyword evidence="12" id="KW-1185">Reference proteome</keyword>
<keyword evidence="5" id="KW-0479">Metal-binding</keyword>
<evidence type="ECO:0000256" key="3">
    <source>
        <dbReference type="ARBA" id="ARBA00009595"/>
    </source>
</evidence>
<dbReference type="PROSITE" id="PS51462">
    <property type="entry name" value="NUDIX"/>
    <property type="match status" value="1"/>
</dbReference>
<organism evidence="11 12">
    <name type="scientific">Corynebacterium doosanense CAU 212 = DSM 45436</name>
    <dbReference type="NCBI Taxonomy" id="558173"/>
    <lineage>
        <taxon>Bacteria</taxon>
        <taxon>Bacillati</taxon>
        <taxon>Actinomycetota</taxon>
        <taxon>Actinomycetes</taxon>
        <taxon>Mycobacteriales</taxon>
        <taxon>Corynebacteriaceae</taxon>
        <taxon>Corynebacterium</taxon>
    </lineage>
</organism>
<comment type="cofactor">
    <cofactor evidence="2">
        <name>Zn(2+)</name>
        <dbReference type="ChEBI" id="CHEBI:29105"/>
    </cofactor>
</comment>
<dbReference type="Pfam" id="PF00293">
    <property type="entry name" value="NUDIX"/>
    <property type="match status" value="1"/>
</dbReference>
<evidence type="ECO:0000256" key="4">
    <source>
        <dbReference type="ARBA" id="ARBA00012381"/>
    </source>
</evidence>
<evidence type="ECO:0000256" key="9">
    <source>
        <dbReference type="ARBA" id="ARBA00023679"/>
    </source>
</evidence>
<evidence type="ECO:0000256" key="8">
    <source>
        <dbReference type="ARBA" id="ARBA00023027"/>
    </source>
</evidence>
<protein>
    <recommendedName>
        <fullName evidence="4">NAD(+) diphosphatase</fullName>
        <ecNumber evidence="4">3.6.1.22</ecNumber>
    </recommendedName>
</protein>
<sequence>MLALTRDGRVLVDASGRPTAVSHHYPAHRLVRIDPDTRAIRLDDDEVAREIASGEGIRAAGIRGRLGDRRVAKALALLDNRDRLRFDPRDGSAVTFDDDGRVARGASGRMIFPRTDPAVIGLVSLAGNDEVLIARNVRGNFFSLIAGFVDPGENLEEAFEREVWEETARRVSDIAYWGSQPWPPGGSLMMGFTARTSDRDALAETDGELAETVWVSPATIADYPLAPEGSIARDMLNHWYFGQTGKVLESS</sequence>
<dbReference type="EMBL" id="CP006764">
    <property type="protein sequence ID" value="AIT60471.1"/>
    <property type="molecule type" value="Genomic_DNA"/>
</dbReference>
<evidence type="ECO:0000256" key="1">
    <source>
        <dbReference type="ARBA" id="ARBA00001946"/>
    </source>
</evidence>
<dbReference type="KEGG" id="cdo:CDOO_03780"/>
<keyword evidence="6" id="KW-0378">Hydrolase</keyword>
<dbReference type="GO" id="GO:0006742">
    <property type="term" value="P:NADP+ catabolic process"/>
    <property type="evidence" value="ECO:0007669"/>
    <property type="project" value="TreeGrafter"/>
</dbReference>
<evidence type="ECO:0000313" key="12">
    <source>
        <dbReference type="Proteomes" id="UP000029914"/>
    </source>
</evidence>
<reference evidence="11 12" key="1">
    <citation type="submission" date="2013-09" db="EMBL/GenBank/DDBJ databases">
        <title>Complete genome sequence of Corynebacterium doosanense CAU 212(T) (=DSM 45436(T)), isolated from activated sludge.</title>
        <authorList>
            <person name="Schaffert L."/>
            <person name="Albersmeier A."/>
            <person name="Kalinowski J."/>
            <person name="Ruckert C."/>
        </authorList>
    </citation>
    <scope>NUCLEOTIDE SEQUENCE [LARGE SCALE GENOMIC DNA]</scope>
    <source>
        <strain evidence="11 12">CAU 212</strain>
    </source>
</reference>
<dbReference type="eggNOG" id="COG2816">
    <property type="taxonomic scope" value="Bacteria"/>
</dbReference>
<comment type="cofactor">
    <cofactor evidence="1">
        <name>Mg(2+)</name>
        <dbReference type="ChEBI" id="CHEBI:18420"/>
    </cofactor>
</comment>
<comment type="similarity">
    <text evidence="3">Belongs to the Nudix hydrolase family. NudC subfamily.</text>
</comment>